<dbReference type="EMBL" id="BGPR01112847">
    <property type="protein sequence ID" value="GBM96327.1"/>
    <property type="molecule type" value="Genomic_DNA"/>
</dbReference>
<evidence type="ECO:0000313" key="1">
    <source>
        <dbReference type="EMBL" id="GBM96327.1"/>
    </source>
</evidence>
<gene>
    <name evidence="1" type="ORF">AVEN_197474_1</name>
</gene>
<protein>
    <submittedName>
        <fullName evidence="1">Uncharacterized protein</fullName>
    </submittedName>
</protein>
<proteinExistence type="predicted"/>
<sequence>MENLTRKEIEDPEFIDECVQKNFASLESLPNSLPPIFHTLVFQRSKGELRVTSRNKSIASNFEKQKRIASNKENPRRFEKQKRIASKVVLRL</sequence>
<keyword evidence="2" id="KW-1185">Reference proteome</keyword>
<dbReference type="AlphaFoldDB" id="A0A4Y2K2C1"/>
<dbReference type="Proteomes" id="UP000499080">
    <property type="component" value="Unassembled WGS sequence"/>
</dbReference>
<accession>A0A4Y2K2C1</accession>
<comment type="caution">
    <text evidence="1">The sequence shown here is derived from an EMBL/GenBank/DDBJ whole genome shotgun (WGS) entry which is preliminary data.</text>
</comment>
<name>A0A4Y2K2C1_ARAVE</name>
<reference evidence="1 2" key="1">
    <citation type="journal article" date="2019" name="Sci. Rep.">
        <title>Orb-weaving spider Araneus ventricosus genome elucidates the spidroin gene catalogue.</title>
        <authorList>
            <person name="Kono N."/>
            <person name="Nakamura H."/>
            <person name="Ohtoshi R."/>
            <person name="Moran D.A.P."/>
            <person name="Shinohara A."/>
            <person name="Yoshida Y."/>
            <person name="Fujiwara M."/>
            <person name="Mori M."/>
            <person name="Tomita M."/>
            <person name="Arakawa K."/>
        </authorList>
    </citation>
    <scope>NUCLEOTIDE SEQUENCE [LARGE SCALE GENOMIC DNA]</scope>
</reference>
<organism evidence="1 2">
    <name type="scientific">Araneus ventricosus</name>
    <name type="common">Orbweaver spider</name>
    <name type="synonym">Epeira ventricosa</name>
    <dbReference type="NCBI Taxonomy" id="182803"/>
    <lineage>
        <taxon>Eukaryota</taxon>
        <taxon>Metazoa</taxon>
        <taxon>Ecdysozoa</taxon>
        <taxon>Arthropoda</taxon>
        <taxon>Chelicerata</taxon>
        <taxon>Arachnida</taxon>
        <taxon>Araneae</taxon>
        <taxon>Araneomorphae</taxon>
        <taxon>Entelegynae</taxon>
        <taxon>Araneoidea</taxon>
        <taxon>Araneidae</taxon>
        <taxon>Araneus</taxon>
    </lineage>
</organism>
<evidence type="ECO:0000313" key="2">
    <source>
        <dbReference type="Proteomes" id="UP000499080"/>
    </source>
</evidence>